<evidence type="ECO:0000313" key="2">
    <source>
        <dbReference type="Proteomes" id="UP000269221"/>
    </source>
</evidence>
<comment type="caution">
    <text evidence="1">The sequence shown here is derived from an EMBL/GenBank/DDBJ whole genome shotgun (WGS) entry which is preliminary data.</text>
</comment>
<name>A0A3M0KSX4_HIRRU</name>
<dbReference type="Proteomes" id="UP000269221">
    <property type="component" value="Unassembled WGS sequence"/>
</dbReference>
<sequence length="138" mass="15453">MDFLRCLAAQKIEQGYKFRQHGQKLGKSTERYFAVSWDQSKADPNLAVCPRATLTTFSLGATGSGACDPLSVGKKPHVSPKNVVAMAYKTVIEVLELQRRESQNHRIPESVGWKRPSDHQVQPEMALQQVFSQIILTI</sequence>
<dbReference type="AlphaFoldDB" id="A0A3M0KSX4"/>
<keyword evidence="2" id="KW-1185">Reference proteome</keyword>
<gene>
    <name evidence="1" type="ORF">DUI87_06726</name>
</gene>
<evidence type="ECO:0000313" key="1">
    <source>
        <dbReference type="EMBL" id="RMC16399.1"/>
    </source>
</evidence>
<dbReference type="EMBL" id="QRBI01000103">
    <property type="protein sequence ID" value="RMC16399.1"/>
    <property type="molecule type" value="Genomic_DNA"/>
</dbReference>
<protein>
    <submittedName>
        <fullName evidence="1">Uncharacterized protein</fullName>
    </submittedName>
</protein>
<organism evidence="1 2">
    <name type="scientific">Hirundo rustica rustica</name>
    <dbReference type="NCBI Taxonomy" id="333673"/>
    <lineage>
        <taxon>Eukaryota</taxon>
        <taxon>Metazoa</taxon>
        <taxon>Chordata</taxon>
        <taxon>Craniata</taxon>
        <taxon>Vertebrata</taxon>
        <taxon>Euteleostomi</taxon>
        <taxon>Archelosauria</taxon>
        <taxon>Archosauria</taxon>
        <taxon>Dinosauria</taxon>
        <taxon>Saurischia</taxon>
        <taxon>Theropoda</taxon>
        <taxon>Coelurosauria</taxon>
        <taxon>Aves</taxon>
        <taxon>Neognathae</taxon>
        <taxon>Neoaves</taxon>
        <taxon>Telluraves</taxon>
        <taxon>Australaves</taxon>
        <taxon>Passeriformes</taxon>
        <taxon>Sylvioidea</taxon>
        <taxon>Hirundinidae</taxon>
        <taxon>Hirundo</taxon>
    </lineage>
</organism>
<accession>A0A3M0KSX4</accession>
<reference evidence="1 2" key="1">
    <citation type="submission" date="2018-07" db="EMBL/GenBank/DDBJ databases">
        <title>A high quality draft genome assembly of the barn swallow (H. rustica rustica).</title>
        <authorList>
            <person name="Formenti G."/>
            <person name="Chiara M."/>
            <person name="Poveda L."/>
            <person name="Francoijs K.-J."/>
            <person name="Bonisoli-Alquati A."/>
            <person name="Canova L."/>
            <person name="Gianfranceschi L."/>
            <person name="Horner D.S."/>
            <person name="Saino N."/>
        </authorList>
    </citation>
    <scope>NUCLEOTIDE SEQUENCE [LARGE SCALE GENOMIC DNA]</scope>
    <source>
        <strain evidence="1">Chelidonia</strain>
        <tissue evidence="1">Blood</tissue>
    </source>
</reference>
<proteinExistence type="predicted"/>